<comment type="cofactor">
    <cofactor evidence="1">
        <name>a divalent metal cation</name>
        <dbReference type="ChEBI" id="CHEBI:60240"/>
    </cofactor>
</comment>
<name>A0A1H9JYU4_9GAMM</name>
<organism evidence="8 9">
    <name type="scientific">Solimonas aquatica</name>
    <dbReference type="NCBI Taxonomy" id="489703"/>
    <lineage>
        <taxon>Bacteria</taxon>
        <taxon>Pseudomonadati</taxon>
        <taxon>Pseudomonadota</taxon>
        <taxon>Gammaproteobacteria</taxon>
        <taxon>Nevskiales</taxon>
        <taxon>Nevskiaceae</taxon>
        <taxon>Solimonas</taxon>
    </lineage>
</organism>
<dbReference type="Proteomes" id="UP000199233">
    <property type="component" value="Unassembled WGS sequence"/>
</dbReference>
<reference evidence="8 9" key="1">
    <citation type="submission" date="2016-10" db="EMBL/GenBank/DDBJ databases">
        <authorList>
            <person name="de Groot N.N."/>
        </authorList>
    </citation>
    <scope>NUCLEOTIDE SEQUENCE [LARGE SCALE GENOMIC DNA]</scope>
    <source>
        <strain evidence="8 9">DSM 25927</strain>
    </source>
</reference>
<evidence type="ECO:0000313" key="9">
    <source>
        <dbReference type="Proteomes" id="UP000199233"/>
    </source>
</evidence>
<keyword evidence="4" id="KW-0378">Hydrolase</keyword>
<evidence type="ECO:0000313" key="8">
    <source>
        <dbReference type="EMBL" id="SEQ92002.1"/>
    </source>
</evidence>
<dbReference type="EMBL" id="FOFS01000012">
    <property type="protein sequence ID" value="SEQ92002.1"/>
    <property type="molecule type" value="Genomic_DNA"/>
</dbReference>
<dbReference type="InterPro" id="IPR013527">
    <property type="entry name" value="YicC-like_N"/>
</dbReference>
<keyword evidence="9" id="KW-1185">Reference proteome</keyword>
<proteinExistence type="inferred from homology"/>
<gene>
    <name evidence="8" type="ORF">SAMN04488038_112140</name>
</gene>
<comment type="similarity">
    <text evidence="5">Belongs to the YicC/YloC family.</text>
</comment>
<dbReference type="Pfam" id="PF03755">
    <property type="entry name" value="YicC-like_N"/>
    <property type="match status" value="1"/>
</dbReference>
<evidence type="ECO:0000256" key="1">
    <source>
        <dbReference type="ARBA" id="ARBA00001968"/>
    </source>
</evidence>
<dbReference type="InterPro" id="IPR013551">
    <property type="entry name" value="YicC-like_C"/>
</dbReference>
<evidence type="ECO:0000259" key="7">
    <source>
        <dbReference type="Pfam" id="PF08340"/>
    </source>
</evidence>
<dbReference type="GO" id="GO:0004521">
    <property type="term" value="F:RNA endonuclease activity"/>
    <property type="evidence" value="ECO:0007669"/>
    <property type="project" value="InterPro"/>
</dbReference>
<dbReference type="PANTHER" id="PTHR30636:SF3">
    <property type="entry name" value="UPF0701 PROTEIN YICC"/>
    <property type="match status" value="1"/>
</dbReference>
<dbReference type="GO" id="GO:0016787">
    <property type="term" value="F:hydrolase activity"/>
    <property type="evidence" value="ECO:0007669"/>
    <property type="project" value="UniProtKB-KW"/>
</dbReference>
<dbReference type="Pfam" id="PF08340">
    <property type="entry name" value="YicC-like_C"/>
    <property type="match status" value="1"/>
</dbReference>
<evidence type="ECO:0000259" key="6">
    <source>
        <dbReference type="Pfam" id="PF03755"/>
    </source>
</evidence>
<dbReference type="AlphaFoldDB" id="A0A1H9JYU4"/>
<protein>
    <submittedName>
        <fullName evidence="8">TIGR00255 family protein</fullName>
    </submittedName>
</protein>
<accession>A0A1H9JYU4</accession>
<evidence type="ECO:0000256" key="3">
    <source>
        <dbReference type="ARBA" id="ARBA00022759"/>
    </source>
</evidence>
<dbReference type="RefSeq" id="WP_093288153.1">
    <property type="nucleotide sequence ID" value="NZ_FOFS01000012.1"/>
</dbReference>
<dbReference type="OrthoDB" id="9771229at2"/>
<sequence>MIHSMTGYARVETTAPWGRLSWEMRSVNHRYLDVQLKLPEDFRVLEGELRQAASARLSRGKIECGLRYVRESAGEEAIELDRRRLAQLKDALDTVTHELGATTAADPVRVLSFPGVMREQQADFAPMLAAARKLFEAALADFTAMRAREGERLKTYIEERCQLLAELVAQVRARYPLVREQWLQRLRARCAELGVEVEPQRLAQEVALNAQRLDVEEEMSRLLSHLQEVRQALERGESVGRRLDFLMQELNREANTLSSKSQDAEMTRCAVEMKVAIEQIREQVQNIE</sequence>
<dbReference type="InterPro" id="IPR005229">
    <property type="entry name" value="YicC/YloC-like"/>
</dbReference>
<feature type="domain" description="Endoribonuclease YicC-like C-terminal" evidence="7">
    <location>
        <begin position="172"/>
        <end position="288"/>
    </location>
</feature>
<keyword evidence="3" id="KW-0255">Endonuclease</keyword>
<dbReference type="PANTHER" id="PTHR30636">
    <property type="entry name" value="UPF0701 PROTEIN YICC"/>
    <property type="match status" value="1"/>
</dbReference>
<dbReference type="NCBIfam" id="TIGR00255">
    <property type="entry name" value="YicC/YloC family endoribonuclease"/>
    <property type="match status" value="1"/>
</dbReference>
<evidence type="ECO:0000256" key="5">
    <source>
        <dbReference type="ARBA" id="ARBA00035648"/>
    </source>
</evidence>
<evidence type="ECO:0000256" key="4">
    <source>
        <dbReference type="ARBA" id="ARBA00022801"/>
    </source>
</evidence>
<evidence type="ECO:0000256" key="2">
    <source>
        <dbReference type="ARBA" id="ARBA00022722"/>
    </source>
</evidence>
<keyword evidence="2" id="KW-0540">Nuclease</keyword>
<feature type="domain" description="Endoribonuclease YicC-like N-terminal" evidence="6">
    <location>
        <begin position="2"/>
        <end position="154"/>
    </location>
</feature>
<dbReference type="STRING" id="489703.SAMN04488038_112140"/>